<keyword evidence="3" id="KW-1185">Reference proteome</keyword>
<dbReference type="Proteomes" id="UP000324222">
    <property type="component" value="Unassembled WGS sequence"/>
</dbReference>
<evidence type="ECO:0000313" key="2">
    <source>
        <dbReference type="EMBL" id="MPC87317.1"/>
    </source>
</evidence>
<reference evidence="2 3" key="1">
    <citation type="submission" date="2019-05" db="EMBL/GenBank/DDBJ databases">
        <title>Another draft genome of Portunus trituberculatus and its Hox gene families provides insights of decapod evolution.</title>
        <authorList>
            <person name="Jeong J.-H."/>
            <person name="Song I."/>
            <person name="Kim S."/>
            <person name="Choi T."/>
            <person name="Kim D."/>
            <person name="Ryu S."/>
            <person name="Kim W."/>
        </authorList>
    </citation>
    <scope>NUCLEOTIDE SEQUENCE [LARGE SCALE GENOMIC DNA]</scope>
    <source>
        <tissue evidence="2">Muscle</tissue>
    </source>
</reference>
<feature type="compositionally biased region" description="Pro residues" evidence="1">
    <location>
        <begin position="44"/>
        <end position="53"/>
    </location>
</feature>
<evidence type="ECO:0000256" key="1">
    <source>
        <dbReference type="SAM" id="MobiDB-lite"/>
    </source>
</evidence>
<organism evidence="2 3">
    <name type="scientific">Portunus trituberculatus</name>
    <name type="common">Swimming crab</name>
    <name type="synonym">Neptunus trituberculatus</name>
    <dbReference type="NCBI Taxonomy" id="210409"/>
    <lineage>
        <taxon>Eukaryota</taxon>
        <taxon>Metazoa</taxon>
        <taxon>Ecdysozoa</taxon>
        <taxon>Arthropoda</taxon>
        <taxon>Crustacea</taxon>
        <taxon>Multicrustacea</taxon>
        <taxon>Malacostraca</taxon>
        <taxon>Eumalacostraca</taxon>
        <taxon>Eucarida</taxon>
        <taxon>Decapoda</taxon>
        <taxon>Pleocyemata</taxon>
        <taxon>Brachyura</taxon>
        <taxon>Eubrachyura</taxon>
        <taxon>Portunoidea</taxon>
        <taxon>Portunidae</taxon>
        <taxon>Portuninae</taxon>
        <taxon>Portunus</taxon>
    </lineage>
</organism>
<accession>A0A5B7J0W0</accession>
<comment type="caution">
    <text evidence="2">The sequence shown here is derived from an EMBL/GenBank/DDBJ whole genome shotgun (WGS) entry which is preliminary data.</text>
</comment>
<gene>
    <name evidence="2" type="ORF">E2C01_082175</name>
</gene>
<proteinExistence type="predicted"/>
<sequence>MLSIVTSFLQHPPPSQPPPSPPQDATHYPRSEALDIRTPTSHTPRPPPAPNVSPGPAQYCT</sequence>
<feature type="region of interest" description="Disordered" evidence="1">
    <location>
        <begin position="1"/>
        <end position="61"/>
    </location>
</feature>
<feature type="compositionally biased region" description="Pro residues" evidence="1">
    <location>
        <begin position="11"/>
        <end position="22"/>
    </location>
</feature>
<protein>
    <submittedName>
        <fullName evidence="2">Uncharacterized protein</fullName>
    </submittedName>
</protein>
<dbReference type="AlphaFoldDB" id="A0A5B7J0W0"/>
<name>A0A5B7J0W0_PORTR</name>
<evidence type="ECO:0000313" key="3">
    <source>
        <dbReference type="Proteomes" id="UP000324222"/>
    </source>
</evidence>
<dbReference type="EMBL" id="VSRR010074122">
    <property type="protein sequence ID" value="MPC87317.1"/>
    <property type="molecule type" value="Genomic_DNA"/>
</dbReference>